<dbReference type="Proteomes" id="UP000297703">
    <property type="component" value="Unassembled WGS sequence"/>
</dbReference>
<feature type="chain" id="PRO_5020036098" evidence="1">
    <location>
        <begin position="25"/>
        <end position="77"/>
    </location>
</feature>
<dbReference type="OrthoDB" id="61560at2759"/>
<dbReference type="AlphaFoldDB" id="A0A4D9F546"/>
<dbReference type="STRING" id="55544.A0A4D9F546"/>
<name>A0A4D9F546_9SAUR</name>
<organism evidence="2 3">
    <name type="scientific">Platysternon megacephalum</name>
    <name type="common">big-headed turtle</name>
    <dbReference type="NCBI Taxonomy" id="55544"/>
    <lineage>
        <taxon>Eukaryota</taxon>
        <taxon>Metazoa</taxon>
        <taxon>Chordata</taxon>
        <taxon>Craniata</taxon>
        <taxon>Vertebrata</taxon>
        <taxon>Euteleostomi</taxon>
        <taxon>Archelosauria</taxon>
        <taxon>Testudinata</taxon>
        <taxon>Testudines</taxon>
        <taxon>Cryptodira</taxon>
        <taxon>Durocryptodira</taxon>
        <taxon>Testudinoidea</taxon>
        <taxon>Platysternidae</taxon>
        <taxon>Platysternon</taxon>
    </lineage>
</organism>
<keyword evidence="1" id="KW-0732">Signal</keyword>
<keyword evidence="3" id="KW-1185">Reference proteome</keyword>
<proteinExistence type="predicted"/>
<feature type="signal peptide" evidence="1">
    <location>
        <begin position="1"/>
        <end position="24"/>
    </location>
</feature>
<dbReference type="EMBL" id="QXTE01000018">
    <property type="protein sequence ID" value="TFK12824.1"/>
    <property type="molecule type" value="Genomic_DNA"/>
</dbReference>
<reference evidence="2 3" key="1">
    <citation type="submission" date="2019-04" db="EMBL/GenBank/DDBJ databases">
        <title>Draft genome of the big-headed turtle Platysternon megacephalum.</title>
        <authorList>
            <person name="Gong S."/>
        </authorList>
    </citation>
    <scope>NUCLEOTIDE SEQUENCE [LARGE SCALE GENOMIC DNA]</scope>
    <source>
        <strain evidence="2">DO16091913</strain>
        <tissue evidence="2">Muscle</tissue>
    </source>
</reference>
<evidence type="ECO:0000313" key="3">
    <source>
        <dbReference type="Proteomes" id="UP000297703"/>
    </source>
</evidence>
<accession>A0A4D9F546</accession>
<sequence>MEALSCHKWKPAYIACMSLTAAAALCVCDCCPSTQVRIYTTRHETCEEDRLLRDIYKKFRNLIDSELNYFVIAYPMV</sequence>
<reference evidence="2 3" key="2">
    <citation type="submission" date="2019-04" db="EMBL/GenBank/DDBJ databases">
        <title>The genome sequence of big-headed turtle.</title>
        <authorList>
            <person name="Gong S."/>
        </authorList>
    </citation>
    <scope>NUCLEOTIDE SEQUENCE [LARGE SCALE GENOMIC DNA]</scope>
    <source>
        <strain evidence="2">DO16091913</strain>
        <tissue evidence="2">Muscle</tissue>
    </source>
</reference>
<evidence type="ECO:0000313" key="2">
    <source>
        <dbReference type="EMBL" id="TFK12824.1"/>
    </source>
</evidence>
<keyword evidence="2" id="KW-0675">Receptor</keyword>
<gene>
    <name evidence="2" type="ORF">DR999_PMT03652</name>
</gene>
<comment type="caution">
    <text evidence="2">The sequence shown here is derived from an EMBL/GenBank/DDBJ whole genome shotgun (WGS) entry which is preliminary data.</text>
</comment>
<evidence type="ECO:0000256" key="1">
    <source>
        <dbReference type="SAM" id="SignalP"/>
    </source>
</evidence>
<protein>
    <submittedName>
        <fullName evidence="2">Cannabinoid receptor 1</fullName>
    </submittedName>
</protein>